<feature type="transmembrane region" description="Helical" evidence="2">
    <location>
        <begin position="235"/>
        <end position="256"/>
    </location>
</feature>
<evidence type="ECO:0008006" key="5">
    <source>
        <dbReference type="Google" id="ProtNLM"/>
    </source>
</evidence>
<keyword evidence="2" id="KW-0472">Membrane</keyword>
<feature type="transmembrane region" description="Helical" evidence="2">
    <location>
        <begin position="95"/>
        <end position="113"/>
    </location>
</feature>
<keyword evidence="2" id="KW-1133">Transmembrane helix</keyword>
<keyword evidence="4" id="KW-1185">Reference proteome</keyword>
<dbReference type="EMBL" id="BIFT01000001">
    <property type="protein sequence ID" value="GCE26151.1"/>
    <property type="molecule type" value="Genomic_DNA"/>
</dbReference>
<evidence type="ECO:0000313" key="3">
    <source>
        <dbReference type="EMBL" id="GCE26151.1"/>
    </source>
</evidence>
<accession>A0A402B479</accession>
<evidence type="ECO:0000256" key="1">
    <source>
        <dbReference type="SAM" id="MobiDB-lite"/>
    </source>
</evidence>
<dbReference type="Proteomes" id="UP000287171">
    <property type="component" value="Unassembled WGS sequence"/>
</dbReference>
<feature type="transmembrane region" description="Helical" evidence="2">
    <location>
        <begin position="419"/>
        <end position="438"/>
    </location>
</feature>
<protein>
    <recommendedName>
        <fullName evidence="5">Alpha-(1-&gt;6)-mannopyranosyltransferase A</fullName>
    </recommendedName>
</protein>
<organism evidence="3 4">
    <name type="scientific">Dictyobacter alpinus</name>
    <dbReference type="NCBI Taxonomy" id="2014873"/>
    <lineage>
        <taxon>Bacteria</taxon>
        <taxon>Bacillati</taxon>
        <taxon>Chloroflexota</taxon>
        <taxon>Ktedonobacteria</taxon>
        <taxon>Ktedonobacterales</taxon>
        <taxon>Dictyobacteraceae</taxon>
        <taxon>Dictyobacter</taxon>
    </lineage>
</organism>
<feature type="transmembrane region" description="Helical" evidence="2">
    <location>
        <begin position="134"/>
        <end position="156"/>
    </location>
</feature>
<name>A0A402B479_9CHLR</name>
<dbReference type="RefSeq" id="WP_126626647.1">
    <property type="nucleotide sequence ID" value="NZ_BIFT01000001.1"/>
</dbReference>
<evidence type="ECO:0000313" key="4">
    <source>
        <dbReference type="Proteomes" id="UP000287171"/>
    </source>
</evidence>
<sequence>MSAIDTNTIYPVRGGAVRKQLRVRRSTLFLLIIMILGLEVCYLALYPWLAGRIASDPLLQSWEALIPMSSKIYKRLDWFAYISTFSWPEPLYGHLYPLLGVLGIILFFIWLAVGAGNRAGRLILIRSTLYLRPIFWTILVSGILMAMTMFFAPVHLSELTRSMLQSGLYGRIVATYHLNPYLSHSAILTHDPLQALVNRLPASDDVTPGAVGPVWMDISILISLIAHADGGVMVLAWRVLALLAHILNVVLIWSLLSAQKPLYRISGTILYAWNPLVLVLGIAYVHPEILLVSLMLLALLSFQRDATLLGWVFALLASLISLYSILLLPLLFVYALRRARLLGCGWFLLWTLGMLLVTALVLVLAYIPYWQGWGVTGILLGIRDIFWQEGAVNSLNAAIINMPIQLPANILWTFQPHNWSLAALIIILLYLLITVWVIDTFEALLQCSGWLLLLWTILQPTYWPWYMILPFIVATSTSNRRETLAAILLLSGALISYYFWQWSNIWEGQGLAIIGIPCLLWGWALFFHATWQMLRGNSSRRQFVQDESRPQKLQRPPWFSRPWTSRPNR</sequence>
<comment type="caution">
    <text evidence="3">The sequence shown here is derived from an EMBL/GenBank/DDBJ whole genome shotgun (WGS) entry which is preliminary data.</text>
</comment>
<proteinExistence type="predicted"/>
<feature type="transmembrane region" description="Helical" evidence="2">
    <location>
        <begin position="450"/>
        <end position="472"/>
    </location>
</feature>
<dbReference type="OrthoDB" id="143173at2"/>
<gene>
    <name evidence="3" type="ORF">KDA_16350</name>
</gene>
<feature type="transmembrane region" description="Helical" evidence="2">
    <location>
        <begin position="28"/>
        <end position="49"/>
    </location>
</feature>
<feature type="transmembrane region" description="Helical" evidence="2">
    <location>
        <begin position="484"/>
        <end position="500"/>
    </location>
</feature>
<feature type="region of interest" description="Disordered" evidence="1">
    <location>
        <begin position="546"/>
        <end position="569"/>
    </location>
</feature>
<feature type="transmembrane region" description="Helical" evidence="2">
    <location>
        <begin position="347"/>
        <end position="370"/>
    </location>
</feature>
<feature type="transmembrane region" description="Helical" evidence="2">
    <location>
        <begin position="308"/>
        <end position="335"/>
    </location>
</feature>
<keyword evidence="2" id="KW-0812">Transmembrane</keyword>
<reference evidence="4" key="1">
    <citation type="submission" date="2018-12" db="EMBL/GenBank/DDBJ databases">
        <title>Tengunoibacter tsumagoiensis gen. nov., sp. nov., Dictyobacter kobayashii sp. nov., D. alpinus sp. nov., and D. joshuensis sp. nov. and description of Dictyobacteraceae fam. nov. within the order Ktedonobacterales isolated from Tengu-no-mugimeshi.</title>
        <authorList>
            <person name="Wang C.M."/>
            <person name="Zheng Y."/>
            <person name="Sakai Y."/>
            <person name="Toyoda A."/>
            <person name="Minakuchi Y."/>
            <person name="Abe K."/>
            <person name="Yokota A."/>
            <person name="Yabe S."/>
        </authorList>
    </citation>
    <scope>NUCLEOTIDE SEQUENCE [LARGE SCALE GENOMIC DNA]</scope>
    <source>
        <strain evidence="4">Uno16</strain>
    </source>
</reference>
<feature type="transmembrane region" description="Helical" evidence="2">
    <location>
        <begin position="390"/>
        <end position="412"/>
    </location>
</feature>
<dbReference type="AlphaFoldDB" id="A0A402B479"/>
<dbReference type="Pfam" id="PF26314">
    <property type="entry name" value="MptA_B_family"/>
    <property type="match status" value="1"/>
</dbReference>
<feature type="transmembrane region" description="Helical" evidence="2">
    <location>
        <begin position="512"/>
        <end position="531"/>
    </location>
</feature>
<evidence type="ECO:0000256" key="2">
    <source>
        <dbReference type="SAM" id="Phobius"/>
    </source>
</evidence>
<feature type="transmembrane region" description="Helical" evidence="2">
    <location>
        <begin position="276"/>
        <end position="302"/>
    </location>
</feature>